<evidence type="ECO:0000256" key="1">
    <source>
        <dbReference type="ARBA" id="ARBA00008061"/>
    </source>
</evidence>
<dbReference type="PANTHER" id="PTHR43002">
    <property type="entry name" value="GLYCOGEN DEBRANCHING ENZYME"/>
    <property type="match status" value="1"/>
</dbReference>
<dbReference type="GO" id="GO:0005975">
    <property type="term" value="P:carbohydrate metabolic process"/>
    <property type="evidence" value="ECO:0007669"/>
    <property type="project" value="InterPro"/>
</dbReference>
<dbReference type="EC" id="2.4.1.18" evidence="4"/>
<feature type="domain" description="Glycosyl hydrolase family 13 catalytic" evidence="3">
    <location>
        <begin position="390"/>
        <end position="744"/>
    </location>
</feature>
<keyword evidence="5" id="KW-1185">Reference proteome</keyword>
<reference evidence="4 5" key="1">
    <citation type="journal article" date="2013" name="Genome Announc.">
        <title>Draft Genome Sequence of Indibacter alkaliphilus Strain LW1T, Isolated from Lonar Lake, a Haloalkaline Lake in the Buldana District of Maharashtra, India.</title>
        <authorList>
            <person name="Singh A."/>
            <person name="Kumar Jangir P."/>
            <person name="Sharma R."/>
            <person name="Singh A."/>
            <person name="Kumar Pinnaka A."/>
            <person name="Shivaji S."/>
        </authorList>
    </citation>
    <scope>NUCLEOTIDE SEQUENCE [LARGE SCALE GENOMIC DNA]</scope>
    <source>
        <strain evidence="5">CCUG 57479 / KCTC 22604 / LW1</strain>
    </source>
</reference>
<comment type="caution">
    <text evidence="4">The sequence shown here is derived from an EMBL/GenBank/DDBJ whole genome shotgun (WGS) entry which is preliminary data.</text>
</comment>
<gene>
    <name evidence="4" type="ORF">A33Q_0980</name>
</gene>
<evidence type="ECO:0000259" key="3">
    <source>
        <dbReference type="SMART" id="SM00642"/>
    </source>
</evidence>
<dbReference type="SUPFAM" id="SSF81296">
    <property type="entry name" value="E set domains"/>
    <property type="match status" value="1"/>
</dbReference>
<dbReference type="AlphaFoldDB" id="S2E1I8"/>
<feature type="signal peptide" evidence="2">
    <location>
        <begin position="1"/>
        <end position="26"/>
    </location>
</feature>
<sequence>MINMKYYYKLFSAFTFFLLGLSQVSAQVTTVPAFPRADQNIKIIYDASQGTTGLQDAAAVYVHIGAVLAGPNSSTWANVPFQWGTDNPDALMTKVEGEDTLWEWEVTPNDFFDLEEEQIIYRLGLVFRNADGTREGKTDTNGDFFIDLSQGFQVIFTSPAASSVILGIGETQEIKIVSSEAASLSLSVNGSQVATASSASELEYTFTAASEGTFNVEAKAIQNDEESTSNLTISVVGASPQLPLPSGAIKGINYISDTEVILVLEAPGKRNAFVIGDFNDWEILGDFQMNQTPDGEMFWFKLENLIPGEEYIFQYLVDGVLRIGDPYADKVSDPFHDNEIIQQNRYPDLKPYPDGKTEFQATFLQTAQEPYEWKYLDYNKPDPEELVVYELLVRDFDDRRTFKAVIERLDYLKDLGINALELMPIKEFEGNLSWGYNPSFFFAVDKFYGTKNDLKELIDEAHKRDMVVLLDMVLNHAFGQNPFVRLYNDGDYGAPTEDNPWLNRVAKHPFNVGYDFNHESTYTQAFVDTVNNYWLTEYKFDGYRFDLSKGFTQFNSGNDVGLWSQRDESRIAIWKNIYDNIKERHPDSYVILEHFSDNSEETELANYGMMFWGNLNSDFREIAKGGNRNFDWGYYQTRGWAKNHLISYMESHDEERTMWESLTSGQTSPVNIRELKNAVNRNQLMAAFFFSIPGPKMLWQFEEFGYDLELNNDRLGIKPTRWNYLDDPERLRLYRLYKAMIKLKNEHKAFNKPENATLALNQPVKSIRLSDGDFHVVLFGNFGLNTANNASLTFPRSGKWYNFFTGEEIEVTGNSRTFRLRPNEFLLFTSEPLETPEGDILMEELITNIDVEEPDLSGFKVFPVPAKTELNVSFPKDVNQFNYRIIDVKGTVLSEGTHLAGNDNLQVDIREFKAGLYIFEVFDSRQVLKKRFIKH</sequence>
<name>S2E1I8_INDAL</name>
<comment type="similarity">
    <text evidence="1">Belongs to the glycosyl hydrolase 13 family.</text>
</comment>
<dbReference type="Gene3D" id="3.20.20.80">
    <property type="entry name" value="Glycosidases"/>
    <property type="match status" value="1"/>
</dbReference>
<protein>
    <submittedName>
        <fullName evidence="4">1,4-alpha-glucan branching enzyme</fullName>
        <ecNumber evidence="4">2.4.1.18</ecNumber>
    </submittedName>
</protein>
<dbReference type="InterPro" id="IPR013783">
    <property type="entry name" value="Ig-like_fold"/>
</dbReference>
<dbReference type="Pfam" id="PF18962">
    <property type="entry name" value="Por_Secre_tail"/>
    <property type="match status" value="1"/>
</dbReference>
<organism evidence="4 5">
    <name type="scientific">Indibacter alkaliphilus (strain CCUG 57479 / KCTC 22604 / LW1)</name>
    <dbReference type="NCBI Taxonomy" id="1189612"/>
    <lineage>
        <taxon>Bacteria</taxon>
        <taxon>Pseudomonadati</taxon>
        <taxon>Bacteroidota</taxon>
        <taxon>Cytophagia</taxon>
        <taxon>Cytophagales</taxon>
        <taxon>Cyclobacteriaceae</taxon>
    </lineage>
</organism>
<keyword evidence="4" id="KW-0328">Glycosyltransferase</keyword>
<dbReference type="Pfam" id="PF00128">
    <property type="entry name" value="Alpha-amylase"/>
    <property type="match status" value="1"/>
</dbReference>
<dbReference type="NCBIfam" id="TIGR04183">
    <property type="entry name" value="Por_Secre_tail"/>
    <property type="match status" value="1"/>
</dbReference>
<dbReference type="Proteomes" id="UP000006073">
    <property type="component" value="Unassembled WGS sequence"/>
</dbReference>
<dbReference type="eggNOG" id="COG0296">
    <property type="taxonomic scope" value="Bacteria"/>
</dbReference>
<dbReference type="EMBL" id="ALWO02000023">
    <property type="protein sequence ID" value="EOZ98326.1"/>
    <property type="molecule type" value="Genomic_DNA"/>
</dbReference>
<keyword evidence="2" id="KW-0732">Signal</keyword>
<accession>S2E1I8</accession>
<evidence type="ECO:0000313" key="4">
    <source>
        <dbReference type="EMBL" id="EOZ98326.1"/>
    </source>
</evidence>
<evidence type="ECO:0000256" key="2">
    <source>
        <dbReference type="SAM" id="SignalP"/>
    </source>
</evidence>
<feature type="chain" id="PRO_5004496173" evidence="2">
    <location>
        <begin position="27"/>
        <end position="935"/>
    </location>
</feature>
<dbReference type="GO" id="GO:0003844">
    <property type="term" value="F:1,4-alpha-glucan branching enzyme activity"/>
    <property type="evidence" value="ECO:0007669"/>
    <property type="project" value="UniProtKB-EC"/>
</dbReference>
<dbReference type="InterPro" id="IPR006047">
    <property type="entry name" value="GH13_cat_dom"/>
</dbReference>
<dbReference type="Gene3D" id="2.60.40.10">
    <property type="entry name" value="Immunoglobulins"/>
    <property type="match status" value="1"/>
</dbReference>
<dbReference type="InterPro" id="IPR014756">
    <property type="entry name" value="Ig_E-set"/>
</dbReference>
<dbReference type="STRING" id="1189612.A33Q_0980"/>
<dbReference type="SMART" id="SM00642">
    <property type="entry name" value="Aamy"/>
    <property type="match status" value="1"/>
</dbReference>
<keyword evidence="4" id="KW-0808">Transferase</keyword>
<dbReference type="CDD" id="cd11350">
    <property type="entry name" value="AmyAc_4"/>
    <property type="match status" value="1"/>
</dbReference>
<dbReference type="InterPro" id="IPR026444">
    <property type="entry name" value="Secre_tail"/>
</dbReference>
<dbReference type="SUPFAM" id="SSF51445">
    <property type="entry name" value="(Trans)glycosidases"/>
    <property type="match status" value="1"/>
</dbReference>
<dbReference type="InterPro" id="IPR017853">
    <property type="entry name" value="GH"/>
</dbReference>
<evidence type="ECO:0000313" key="5">
    <source>
        <dbReference type="Proteomes" id="UP000006073"/>
    </source>
</evidence>
<proteinExistence type="inferred from homology"/>